<comment type="caution">
    <text evidence="2">The sequence shown here is derived from an EMBL/GenBank/DDBJ whole genome shotgun (WGS) entry which is preliminary data.</text>
</comment>
<dbReference type="Proteomes" id="UP001221411">
    <property type="component" value="Unassembled WGS sequence"/>
</dbReference>
<dbReference type="PROSITE" id="PS51257">
    <property type="entry name" value="PROKAR_LIPOPROTEIN"/>
    <property type="match status" value="1"/>
</dbReference>
<dbReference type="RefSeq" id="WP_271915140.1">
    <property type="nucleotide sequence ID" value="NZ_JAQNDO010000001.1"/>
</dbReference>
<feature type="signal peptide" evidence="1">
    <location>
        <begin position="1"/>
        <end position="20"/>
    </location>
</feature>
<name>A0ABT5EEF6_9BACT</name>
<keyword evidence="1" id="KW-0732">Signal</keyword>
<keyword evidence="3" id="KW-1185">Reference proteome</keyword>
<organism evidence="2 3">
    <name type="scientific">Polyangium mundeleinium</name>
    <dbReference type="NCBI Taxonomy" id="2995306"/>
    <lineage>
        <taxon>Bacteria</taxon>
        <taxon>Pseudomonadati</taxon>
        <taxon>Myxococcota</taxon>
        <taxon>Polyangia</taxon>
        <taxon>Polyangiales</taxon>
        <taxon>Polyangiaceae</taxon>
        <taxon>Polyangium</taxon>
    </lineage>
</organism>
<evidence type="ECO:0000256" key="1">
    <source>
        <dbReference type="SAM" id="SignalP"/>
    </source>
</evidence>
<reference evidence="2 3" key="1">
    <citation type="submission" date="2022-11" db="EMBL/GenBank/DDBJ databases">
        <title>Minimal conservation of predation-associated metabolite biosynthetic gene clusters underscores biosynthetic potential of Myxococcota including descriptions for ten novel species: Archangium lansinium sp. nov., Myxococcus landrumus sp. nov., Nannocystis bai.</title>
        <authorList>
            <person name="Ahearne A."/>
            <person name="Stevens C."/>
            <person name="Dowd S."/>
        </authorList>
    </citation>
    <scope>NUCLEOTIDE SEQUENCE [LARGE SCALE GENOMIC DNA]</scope>
    <source>
        <strain evidence="2 3">RJM3</strain>
    </source>
</reference>
<evidence type="ECO:0000313" key="2">
    <source>
        <dbReference type="EMBL" id="MDC0740194.1"/>
    </source>
</evidence>
<feature type="chain" id="PRO_5047373024" description="Lipoprotein" evidence="1">
    <location>
        <begin position="21"/>
        <end position="486"/>
    </location>
</feature>
<dbReference type="EMBL" id="JAQNDO010000001">
    <property type="protein sequence ID" value="MDC0740194.1"/>
    <property type="molecule type" value="Genomic_DNA"/>
</dbReference>
<proteinExistence type="predicted"/>
<evidence type="ECO:0000313" key="3">
    <source>
        <dbReference type="Proteomes" id="UP001221411"/>
    </source>
</evidence>
<sequence length="486" mass="48191">MRLFHFAAPFTLAVSLAASGCSSDVASSSGSGASSASSSSSAGGAGGMGGAGGVGGGSSSSGTGAGGVACTDEVCNGLDDDCDGAIDEDASLCAGPGEVCAAGACAADCGHPEANPCAQDTVCNVSDKDPGACVAPDAGCVVTGPLVPCGASTCGPGTTCDAATNTCVASLPCAGIKCTGTVCRGVACPCERPAPSCTGATLEQLNASAFVNGLVDIDFDLACNAWGVTVISGPDYLRKVSTTGQVSTVQGVTNLNMGEVAALQGQDGTFGGDVTEVGLTYNCCANCGCQGTPQGVAFFDQMTNALPLVIPSAKITTGAGPFKSGYLDTGPQGLTWGLRKKLYVGNVDADGDFHTVDLVDGTKGLVATLPARVYAASPYDGSRLLVALATKEIVLLDVNTGATTPFAALPADITSLARDPFTGHVYVSLFGGEIHDLDGFGTDLGMFAKGAKSGRIALARDNYLYHVNAAPVGGASIERFPLPQTY</sequence>
<evidence type="ECO:0008006" key="4">
    <source>
        <dbReference type="Google" id="ProtNLM"/>
    </source>
</evidence>
<protein>
    <recommendedName>
        <fullName evidence="4">Lipoprotein</fullName>
    </recommendedName>
</protein>
<accession>A0ABT5EEF6</accession>
<dbReference type="SUPFAM" id="SSF63829">
    <property type="entry name" value="Calcium-dependent phosphotriesterase"/>
    <property type="match status" value="1"/>
</dbReference>
<gene>
    <name evidence="2" type="ORF">POL67_02475</name>
</gene>